<organism evidence="10 11">
    <name type="scientific">Bianquea renquensis</name>
    <dbReference type="NCBI Taxonomy" id="2763661"/>
    <lineage>
        <taxon>Bacteria</taxon>
        <taxon>Bacillati</taxon>
        <taxon>Bacillota</taxon>
        <taxon>Clostridia</taxon>
        <taxon>Eubacteriales</taxon>
        <taxon>Bianqueaceae</taxon>
        <taxon>Bianquea</taxon>
    </lineage>
</organism>
<evidence type="ECO:0000256" key="7">
    <source>
        <dbReference type="HAMAP-Rule" id="MF_00038"/>
    </source>
</evidence>
<evidence type="ECO:0000256" key="1">
    <source>
        <dbReference type="ARBA" id="ARBA00004141"/>
    </source>
</evidence>
<dbReference type="NCBIfam" id="TIGR00445">
    <property type="entry name" value="mraY"/>
    <property type="match status" value="1"/>
</dbReference>
<dbReference type="Pfam" id="PF00953">
    <property type="entry name" value="Glycos_transf_4"/>
    <property type="match status" value="1"/>
</dbReference>
<comment type="function">
    <text evidence="7">Catalyzes the initial step of the lipid cycle reactions in the biosynthesis of the cell wall peptidoglycan: transfers peptidoglycan precursor phospho-MurNAc-pentapeptide from UDP-MurNAc-pentapeptide onto the lipid carrier undecaprenyl phosphate, yielding undecaprenyl-pyrophosphoryl-MurNAc-pentapeptide, known as lipid I.</text>
</comment>
<feature type="transmembrane region" description="Helical" evidence="7">
    <location>
        <begin position="6"/>
        <end position="27"/>
    </location>
</feature>
<comment type="similarity">
    <text evidence="2 7">Belongs to the glycosyltransferase 4 family. MraY subfamily.</text>
</comment>
<dbReference type="GO" id="GO:0005886">
    <property type="term" value="C:plasma membrane"/>
    <property type="evidence" value="ECO:0007669"/>
    <property type="project" value="UniProtKB-SubCell"/>
</dbReference>
<dbReference type="AlphaFoldDB" id="A0A926DRD7"/>
<evidence type="ECO:0000313" key="10">
    <source>
        <dbReference type="EMBL" id="MBC8543818.1"/>
    </source>
</evidence>
<dbReference type="GO" id="GO:0008360">
    <property type="term" value="P:regulation of cell shape"/>
    <property type="evidence" value="ECO:0007669"/>
    <property type="project" value="UniProtKB-KW"/>
</dbReference>
<keyword evidence="3 7" id="KW-0808">Transferase</keyword>
<dbReference type="HAMAP" id="MF_00038">
    <property type="entry name" value="MraY"/>
    <property type="match status" value="1"/>
</dbReference>
<evidence type="ECO:0000256" key="8">
    <source>
        <dbReference type="NCBIfam" id="TIGR00445"/>
    </source>
</evidence>
<dbReference type="InterPro" id="IPR003524">
    <property type="entry name" value="PNAcMuramoyl-5peptid_Trfase"/>
</dbReference>
<dbReference type="GO" id="GO:0051301">
    <property type="term" value="P:cell division"/>
    <property type="evidence" value="ECO:0007669"/>
    <property type="project" value="UniProtKB-KW"/>
</dbReference>
<feature type="transmembrane region" description="Helical" evidence="7">
    <location>
        <begin position="222"/>
        <end position="241"/>
    </location>
</feature>
<comment type="caution">
    <text evidence="10">The sequence shown here is derived from an EMBL/GenBank/DDBJ whole genome shotgun (WGS) entry which is preliminary data.</text>
</comment>
<keyword evidence="7" id="KW-0132">Cell division</keyword>
<dbReference type="GO" id="GO:0046872">
    <property type="term" value="F:metal ion binding"/>
    <property type="evidence" value="ECO:0007669"/>
    <property type="project" value="UniProtKB-KW"/>
</dbReference>
<dbReference type="GO" id="GO:0071555">
    <property type="term" value="P:cell wall organization"/>
    <property type="evidence" value="ECO:0007669"/>
    <property type="project" value="UniProtKB-KW"/>
</dbReference>
<dbReference type="CDD" id="cd06852">
    <property type="entry name" value="GT_MraY"/>
    <property type="match status" value="1"/>
</dbReference>
<comment type="subcellular location">
    <subcellularLocation>
        <location evidence="7">Cell membrane</location>
        <topology evidence="7">Multi-pass membrane protein</topology>
    </subcellularLocation>
    <subcellularLocation>
        <location evidence="1">Membrane</location>
        <topology evidence="1">Multi-pass membrane protein</topology>
    </subcellularLocation>
</comment>
<dbReference type="PANTHER" id="PTHR22926:SF5">
    <property type="entry name" value="PHOSPHO-N-ACETYLMURAMOYL-PENTAPEPTIDE-TRANSFERASE HOMOLOG"/>
    <property type="match status" value="1"/>
</dbReference>
<dbReference type="PANTHER" id="PTHR22926">
    <property type="entry name" value="PHOSPHO-N-ACETYLMURAMOYL-PENTAPEPTIDE-TRANSFERASE"/>
    <property type="match status" value="1"/>
</dbReference>
<feature type="transmembrane region" description="Helical" evidence="7">
    <location>
        <begin position="298"/>
        <end position="316"/>
    </location>
</feature>
<accession>A0A926DRD7</accession>
<feature type="transmembrane region" description="Helical" evidence="7">
    <location>
        <begin position="76"/>
        <end position="96"/>
    </location>
</feature>
<keyword evidence="4 7" id="KW-0812">Transmembrane</keyword>
<keyword evidence="7" id="KW-0961">Cell wall biogenesis/degradation</keyword>
<comment type="pathway">
    <text evidence="7">Cell wall biogenesis; peptidoglycan biosynthesis.</text>
</comment>
<proteinExistence type="inferred from homology"/>
<feature type="binding site" evidence="9">
    <location>
        <position position="167"/>
    </location>
    <ligand>
        <name>Mg(2+)</name>
        <dbReference type="ChEBI" id="CHEBI:18420"/>
    </ligand>
</feature>
<keyword evidence="7" id="KW-0133">Cell shape</keyword>
<keyword evidence="7 9" id="KW-0460">Magnesium</keyword>
<keyword evidence="7 9" id="KW-0479">Metal-binding</keyword>
<feature type="transmembrane region" description="Helical" evidence="7">
    <location>
        <begin position="174"/>
        <end position="192"/>
    </location>
</feature>
<dbReference type="InterPro" id="IPR018480">
    <property type="entry name" value="PNAcMuramoyl-5peptid_Trfase_CS"/>
</dbReference>
<evidence type="ECO:0000313" key="11">
    <source>
        <dbReference type="Proteomes" id="UP000657006"/>
    </source>
</evidence>
<keyword evidence="11" id="KW-1185">Reference proteome</keyword>
<evidence type="ECO:0000256" key="6">
    <source>
        <dbReference type="ARBA" id="ARBA00023136"/>
    </source>
</evidence>
<feature type="binding site" evidence="9">
    <location>
        <position position="226"/>
    </location>
    <ligand>
        <name>Mg(2+)</name>
        <dbReference type="ChEBI" id="CHEBI:18420"/>
    </ligand>
</feature>
<keyword evidence="7" id="KW-0573">Peptidoglycan synthesis</keyword>
<dbReference type="GO" id="GO:0008963">
    <property type="term" value="F:phospho-N-acetylmuramoyl-pentapeptide-transferase activity"/>
    <property type="evidence" value="ECO:0007669"/>
    <property type="project" value="UniProtKB-UniRule"/>
</dbReference>
<sequence length="317" mass="34595">MIEQAVYPAIIAFILELILCPLFIPLLSKLKFGQYIRAEGPKEHLKKAGTPTMGGIVILLSLTIASLFFMKGNQEFWPVLLITWGFGLIGLLDDFIKVVMKHNLGLKAWQKFSLQLIVAGLFALYLYRSGFSTRVEIPFTGGKAVDLKVWFYPFVIFMMVGFVNGVNMTDGLDGLASGVTVLVATFFAVVSWGKGSGLLPIASAAAGSLLGFLLFNTYPAKVFMGDTGSLALGGFVTALAFMLEIPLFLVIVGFIYVAEALSVILQVGYFKLTKGKRIFKMAPLHHHFELCGWSETKVVAVFSIITAMLCLVGLLLV</sequence>
<dbReference type="InterPro" id="IPR000715">
    <property type="entry name" value="Glycosyl_transferase_4"/>
</dbReference>
<keyword evidence="7" id="KW-0131">Cell cycle</keyword>
<dbReference type="GO" id="GO:0009252">
    <property type="term" value="P:peptidoglycan biosynthetic process"/>
    <property type="evidence" value="ECO:0007669"/>
    <property type="project" value="UniProtKB-UniRule"/>
</dbReference>
<evidence type="ECO:0000256" key="4">
    <source>
        <dbReference type="ARBA" id="ARBA00022692"/>
    </source>
</evidence>
<evidence type="ECO:0000256" key="2">
    <source>
        <dbReference type="ARBA" id="ARBA00005583"/>
    </source>
</evidence>
<dbReference type="Proteomes" id="UP000657006">
    <property type="component" value="Unassembled WGS sequence"/>
</dbReference>
<feature type="transmembrane region" description="Helical" evidence="7">
    <location>
        <begin position="147"/>
        <end position="167"/>
    </location>
</feature>
<gene>
    <name evidence="7" type="primary">mraY</name>
    <name evidence="10" type="ORF">H8730_09690</name>
</gene>
<dbReference type="PROSITE" id="PS01347">
    <property type="entry name" value="MRAY_1"/>
    <property type="match status" value="1"/>
</dbReference>
<reference evidence="10" key="1">
    <citation type="submission" date="2020-08" db="EMBL/GenBank/DDBJ databases">
        <title>Genome public.</title>
        <authorList>
            <person name="Liu C."/>
            <person name="Sun Q."/>
        </authorList>
    </citation>
    <scope>NUCLEOTIDE SEQUENCE</scope>
    <source>
        <strain evidence="10">NSJ-32</strain>
    </source>
</reference>
<dbReference type="Pfam" id="PF10555">
    <property type="entry name" value="MraY_sig1"/>
    <property type="match status" value="1"/>
</dbReference>
<comment type="catalytic activity">
    <reaction evidence="7">
        <text>UDP-N-acetyl-alpha-D-muramoyl-L-alanyl-gamma-D-glutamyl-meso-2,6-diaminopimeloyl-D-alanyl-D-alanine + di-trans,octa-cis-undecaprenyl phosphate = di-trans,octa-cis-undecaprenyl diphospho-N-acetyl-alpha-D-muramoyl-L-alanyl-D-glutamyl-meso-2,6-diaminopimeloyl-D-alanyl-D-alanine + UMP</text>
        <dbReference type="Rhea" id="RHEA:28386"/>
        <dbReference type="ChEBI" id="CHEBI:57865"/>
        <dbReference type="ChEBI" id="CHEBI:60392"/>
        <dbReference type="ChEBI" id="CHEBI:61386"/>
        <dbReference type="ChEBI" id="CHEBI:61387"/>
        <dbReference type="EC" id="2.7.8.13"/>
    </reaction>
</comment>
<keyword evidence="7" id="KW-1003">Cell membrane</keyword>
<feature type="transmembrane region" description="Helical" evidence="7">
    <location>
        <begin position="48"/>
        <end position="70"/>
    </location>
</feature>
<evidence type="ECO:0000256" key="3">
    <source>
        <dbReference type="ARBA" id="ARBA00022679"/>
    </source>
</evidence>
<feature type="transmembrane region" description="Helical" evidence="7">
    <location>
        <begin position="198"/>
        <end position="215"/>
    </location>
</feature>
<name>A0A926DRD7_9FIRM</name>
<dbReference type="EC" id="2.7.8.13" evidence="7 8"/>
<evidence type="ECO:0000256" key="5">
    <source>
        <dbReference type="ARBA" id="ARBA00022989"/>
    </source>
</evidence>
<keyword evidence="6 7" id="KW-0472">Membrane</keyword>
<protein>
    <recommendedName>
        <fullName evidence="7 8">Phospho-N-acetylmuramoyl-pentapeptide-transferase</fullName>
        <ecNumber evidence="7 8">2.7.8.13</ecNumber>
    </recommendedName>
    <alternativeName>
        <fullName evidence="7">UDP-MurNAc-pentapeptide phosphotransferase</fullName>
    </alternativeName>
</protein>
<feature type="transmembrane region" description="Helical" evidence="7">
    <location>
        <begin position="108"/>
        <end position="127"/>
    </location>
</feature>
<keyword evidence="5 7" id="KW-1133">Transmembrane helix</keyword>
<evidence type="ECO:0000256" key="9">
    <source>
        <dbReference type="PIRSR" id="PIRSR600715-1"/>
    </source>
</evidence>
<feature type="transmembrane region" description="Helical" evidence="7">
    <location>
        <begin position="247"/>
        <end position="270"/>
    </location>
</feature>
<dbReference type="EMBL" id="JACRSQ010000013">
    <property type="protein sequence ID" value="MBC8543818.1"/>
    <property type="molecule type" value="Genomic_DNA"/>
</dbReference>
<comment type="cofactor">
    <cofactor evidence="7 9">
        <name>Mg(2+)</name>
        <dbReference type="ChEBI" id="CHEBI:18420"/>
    </cofactor>
</comment>
<dbReference type="PROSITE" id="PS01348">
    <property type="entry name" value="MRAY_2"/>
    <property type="match status" value="1"/>
</dbReference>